<feature type="transmembrane region" description="Helical" evidence="1">
    <location>
        <begin position="164"/>
        <end position="181"/>
    </location>
</feature>
<dbReference type="VEuPathDB" id="PiroplasmaDB:TpMuguga_01g01217"/>
<feature type="transmembrane region" description="Helical" evidence="1">
    <location>
        <begin position="12"/>
        <end position="31"/>
    </location>
</feature>
<dbReference type="OMA" id="CKCENIV"/>
<organism evidence="2 3">
    <name type="scientific">Theileria parva</name>
    <name type="common">East coast fever infection agent</name>
    <dbReference type="NCBI Taxonomy" id="5875"/>
    <lineage>
        <taxon>Eukaryota</taxon>
        <taxon>Sar</taxon>
        <taxon>Alveolata</taxon>
        <taxon>Apicomplexa</taxon>
        <taxon>Aconoidasida</taxon>
        <taxon>Piroplasmida</taxon>
        <taxon>Theileriidae</taxon>
        <taxon>Theileria</taxon>
    </lineage>
</organism>
<protein>
    <recommendedName>
        <fullName evidence="4">Signal peptide containing protein</fullName>
    </recommendedName>
</protein>
<reference evidence="2 3" key="1">
    <citation type="journal article" date="2005" name="Science">
        <title>Genome sequence of Theileria parva, a bovine pathogen that transforms lymphocytes.</title>
        <authorList>
            <person name="Gardner M.J."/>
            <person name="Bishop R."/>
            <person name="Shah T."/>
            <person name="de Villiers E.P."/>
            <person name="Carlton J.M."/>
            <person name="Hall N."/>
            <person name="Ren Q."/>
            <person name="Paulsen I.T."/>
            <person name="Pain A."/>
            <person name="Berriman M."/>
            <person name="Wilson R.J.M."/>
            <person name="Sato S."/>
            <person name="Ralph S.A."/>
            <person name="Mann D.J."/>
            <person name="Xiong Z."/>
            <person name="Shallom S.J."/>
            <person name="Weidman J."/>
            <person name="Jiang L."/>
            <person name="Lynn J."/>
            <person name="Weaver B."/>
            <person name="Shoaibi A."/>
            <person name="Domingo A.R."/>
            <person name="Wasawo D."/>
            <person name="Crabtree J."/>
            <person name="Wortman J.R."/>
            <person name="Haas B."/>
            <person name="Angiuoli S.V."/>
            <person name="Creasy T.H."/>
            <person name="Lu C."/>
            <person name="Suh B."/>
            <person name="Silva J.C."/>
            <person name="Utterback T.R."/>
            <person name="Feldblyum T.V."/>
            <person name="Pertea M."/>
            <person name="Allen J."/>
            <person name="Nierman W.C."/>
            <person name="Taracha E.L.N."/>
            <person name="Salzberg S.L."/>
            <person name="White O.R."/>
            <person name="Fitzhugh H.A."/>
            <person name="Morzaria S."/>
            <person name="Venter J.C."/>
            <person name="Fraser C.M."/>
            <person name="Nene V."/>
        </authorList>
    </citation>
    <scope>NUCLEOTIDE SEQUENCE [LARGE SCALE GENOMIC DNA]</scope>
    <source>
        <strain evidence="2 3">Muguga</strain>
    </source>
</reference>
<dbReference type="InterPro" id="IPR007480">
    <property type="entry name" value="DUF529"/>
</dbReference>
<name>Q4N6F3_THEPA</name>
<comment type="caution">
    <text evidence="2">The sequence shown here is derived from an EMBL/GenBank/DDBJ whole genome shotgun (WGS) entry which is preliminary data.</text>
</comment>
<evidence type="ECO:0000256" key="1">
    <source>
        <dbReference type="SAM" id="Phobius"/>
    </source>
</evidence>
<evidence type="ECO:0008006" key="4">
    <source>
        <dbReference type="Google" id="ProtNLM"/>
    </source>
</evidence>
<dbReference type="Proteomes" id="UP000001949">
    <property type="component" value="Unassembled WGS sequence"/>
</dbReference>
<keyword evidence="3" id="KW-1185">Reference proteome</keyword>
<keyword evidence="1" id="KW-1133">Transmembrane helix</keyword>
<sequence>MAYTFTFCLPSLSHMAKFIYLTVIIFAKLLFCKCENIVLNISGAAGALDLNKVNSNTYFIDGLPCRKLTPKPNKRVVKVMDGKLQVWEGNNSECTDVIVYPETGRPKLAHLFITKKASTIHEYYTREGENWTKISEVKYRTRLNEFSPTNSKSGSPTAKKKDSAHLPSLFIVFLQAFLYIIF</sequence>
<dbReference type="InParanoid" id="Q4N6F3"/>
<keyword evidence="1" id="KW-0472">Membrane</keyword>
<dbReference type="RefSeq" id="XP_766738.1">
    <property type="nucleotide sequence ID" value="XM_761645.1"/>
</dbReference>
<gene>
    <name evidence="2" type="ordered locus">TP01_1217</name>
</gene>
<dbReference type="Pfam" id="PF04385">
    <property type="entry name" value="FAINT"/>
    <property type="match status" value="1"/>
</dbReference>
<keyword evidence="1" id="KW-0812">Transmembrane</keyword>
<accession>Q4N6F3</accession>
<dbReference type="KEGG" id="tpv:TP01_1217"/>
<dbReference type="AlphaFoldDB" id="Q4N6F3"/>
<dbReference type="EMBL" id="AAGK01000001">
    <property type="protein sequence ID" value="EAN34455.1"/>
    <property type="molecule type" value="Genomic_DNA"/>
</dbReference>
<evidence type="ECO:0000313" key="3">
    <source>
        <dbReference type="Proteomes" id="UP000001949"/>
    </source>
</evidence>
<dbReference type="eggNOG" id="ENOG502TN28">
    <property type="taxonomic scope" value="Eukaryota"/>
</dbReference>
<dbReference type="GeneID" id="3502395"/>
<proteinExistence type="predicted"/>
<evidence type="ECO:0000313" key="2">
    <source>
        <dbReference type="EMBL" id="EAN34455.1"/>
    </source>
</evidence>